<protein>
    <submittedName>
        <fullName evidence="2">Uncharacterized protein</fullName>
    </submittedName>
</protein>
<dbReference type="GeneID" id="54547059"/>
<dbReference type="RefSeq" id="XP_033656477.1">
    <property type="nucleotide sequence ID" value="XM_033793884.1"/>
</dbReference>
<proteinExistence type="predicted"/>
<evidence type="ECO:0000256" key="1">
    <source>
        <dbReference type="SAM" id="MobiDB-lite"/>
    </source>
</evidence>
<name>A0A6A6JSU8_WESOR</name>
<feature type="region of interest" description="Disordered" evidence="1">
    <location>
        <begin position="162"/>
        <end position="182"/>
    </location>
</feature>
<organism evidence="2 3">
    <name type="scientific">Westerdykella ornata</name>
    <dbReference type="NCBI Taxonomy" id="318751"/>
    <lineage>
        <taxon>Eukaryota</taxon>
        <taxon>Fungi</taxon>
        <taxon>Dikarya</taxon>
        <taxon>Ascomycota</taxon>
        <taxon>Pezizomycotina</taxon>
        <taxon>Dothideomycetes</taxon>
        <taxon>Pleosporomycetidae</taxon>
        <taxon>Pleosporales</taxon>
        <taxon>Sporormiaceae</taxon>
        <taxon>Westerdykella</taxon>
    </lineage>
</organism>
<accession>A0A6A6JSU8</accession>
<evidence type="ECO:0000313" key="2">
    <source>
        <dbReference type="EMBL" id="KAF2278938.1"/>
    </source>
</evidence>
<dbReference type="AlphaFoldDB" id="A0A6A6JSU8"/>
<sequence>MRRVNSQCAYHWPWGGRGSQSWKLMRWPTVQRGDEENTSTHPTLARHLGEVASFVTLVTFGNRPLVVCHSPMKMTLSNQPGGSALPPPPTTIPYRTCSHPLIVNPSAPAPPLMTNSSTTVSCQKRIALSPHISSSKHLQLFVSASSSAAVEATVVVLLRPSIKGPSRRPSPPSRPHLHATFA</sequence>
<keyword evidence="3" id="KW-1185">Reference proteome</keyword>
<gene>
    <name evidence="2" type="ORF">EI97DRAFT_223790</name>
</gene>
<dbReference type="Proteomes" id="UP000800097">
    <property type="component" value="Unassembled WGS sequence"/>
</dbReference>
<dbReference type="EMBL" id="ML986487">
    <property type="protein sequence ID" value="KAF2278938.1"/>
    <property type="molecule type" value="Genomic_DNA"/>
</dbReference>
<evidence type="ECO:0000313" key="3">
    <source>
        <dbReference type="Proteomes" id="UP000800097"/>
    </source>
</evidence>
<reference evidence="2" key="1">
    <citation type="journal article" date="2020" name="Stud. Mycol.">
        <title>101 Dothideomycetes genomes: a test case for predicting lifestyles and emergence of pathogens.</title>
        <authorList>
            <person name="Haridas S."/>
            <person name="Albert R."/>
            <person name="Binder M."/>
            <person name="Bloem J."/>
            <person name="Labutti K."/>
            <person name="Salamov A."/>
            <person name="Andreopoulos B."/>
            <person name="Baker S."/>
            <person name="Barry K."/>
            <person name="Bills G."/>
            <person name="Bluhm B."/>
            <person name="Cannon C."/>
            <person name="Castanera R."/>
            <person name="Culley D."/>
            <person name="Daum C."/>
            <person name="Ezra D."/>
            <person name="Gonzalez J."/>
            <person name="Henrissat B."/>
            <person name="Kuo A."/>
            <person name="Liang C."/>
            <person name="Lipzen A."/>
            <person name="Lutzoni F."/>
            <person name="Magnuson J."/>
            <person name="Mondo S."/>
            <person name="Nolan M."/>
            <person name="Ohm R."/>
            <person name="Pangilinan J."/>
            <person name="Park H.-J."/>
            <person name="Ramirez L."/>
            <person name="Alfaro M."/>
            <person name="Sun H."/>
            <person name="Tritt A."/>
            <person name="Yoshinaga Y."/>
            <person name="Zwiers L.-H."/>
            <person name="Turgeon B."/>
            <person name="Goodwin S."/>
            <person name="Spatafora J."/>
            <person name="Crous P."/>
            <person name="Grigoriev I."/>
        </authorList>
    </citation>
    <scope>NUCLEOTIDE SEQUENCE</scope>
    <source>
        <strain evidence="2">CBS 379.55</strain>
    </source>
</reference>